<feature type="domain" description="EAL" evidence="1">
    <location>
        <begin position="20"/>
        <end position="270"/>
    </location>
</feature>
<dbReference type="InterPro" id="IPR001633">
    <property type="entry name" value="EAL_dom"/>
</dbReference>
<dbReference type="PROSITE" id="PS50883">
    <property type="entry name" value="EAL"/>
    <property type="match status" value="1"/>
</dbReference>
<evidence type="ECO:0000259" key="1">
    <source>
        <dbReference type="PROSITE" id="PS50883"/>
    </source>
</evidence>
<proteinExistence type="predicted"/>
<protein>
    <submittedName>
        <fullName evidence="2">EAL domain-containing protein</fullName>
    </submittedName>
</protein>
<name>A0A1M7ZS72_9HYPH</name>
<dbReference type="EMBL" id="FRXO01000017">
    <property type="protein sequence ID" value="SHO67659.1"/>
    <property type="molecule type" value="Genomic_DNA"/>
</dbReference>
<dbReference type="InterPro" id="IPR050706">
    <property type="entry name" value="Cyclic-di-GMP_PDE-like"/>
</dbReference>
<dbReference type="Gene3D" id="3.20.20.450">
    <property type="entry name" value="EAL domain"/>
    <property type="match status" value="1"/>
</dbReference>
<keyword evidence="3" id="KW-1185">Reference proteome</keyword>
<evidence type="ECO:0000313" key="3">
    <source>
        <dbReference type="Proteomes" id="UP000186406"/>
    </source>
</evidence>
<dbReference type="SMART" id="SM00052">
    <property type="entry name" value="EAL"/>
    <property type="match status" value="1"/>
</dbReference>
<evidence type="ECO:0000313" key="2">
    <source>
        <dbReference type="EMBL" id="SHO67659.1"/>
    </source>
</evidence>
<dbReference type="Pfam" id="PF00563">
    <property type="entry name" value="EAL"/>
    <property type="match status" value="1"/>
</dbReference>
<dbReference type="Proteomes" id="UP000186406">
    <property type="component" value="Unassembled WGS sequence"/>
</dbReference>
<sequence length="270" mass="30182">MLHPLDGRPCEHIASSSVREDAMAHALRVALEREEIALVYQPIVRLSDRSIVGFEALSRWTMGDSNHINPELFISIAERYGMIARLTLYVLDRIAREVGELLRDRPDLFVTINISSQELLDDRVQIAVENVCRTRKIPCSCVAFEITERTSADLTLMKRGIDRIRKSGHPVFLDDFATGYSGIAQLVTLDIDGVKLDGSMVEVAHKGSKAIAIADAVARMMRDINLEMIVEGIETEEQLAQFASLPGVELGQGWLFHRPLSLDDLILKCK</sequence>
<dbReference type="CDD" id="cd01948">
    <property type="entry name" value="EAL"/>
    <property type="match status" value="1"/>
</dbReference>
<dbReference type="SUPFAM" id="SSF141868">
    <property type="entry name" value="EAL domain-like"/>
    <property type="match status" value="1"/>
</dbReference>
<dbReference type="STRING" id="1123029.SAMN02745172_04340"/>
<organism evidence="2 3">
    <name type="scientific">Pseudoxanthobacter soli DSM 19599</name>
    <dbReference type="NCBI Taxonomy" id="1123029"/>
    <lineage>
        <taxon>Bacteria</taxon>
        <taxon>Pseudomonadati</taxon>
        <taxon>Pseudomonadota</taxon>
        <taxon>Alphaproteobacteria</taxon>
        <taxon>Hyphomicrobiales</taxon>
        <taxon>Segnochrobactraceae</taxon>
        <taxon>Pseudoxanthobacter</taxon>
    </lineage>
</organism>
<dbReference type="PANTHER" id="PTHR33121:SF81">
    <property type="entry name" value="CYCLIC DI-GMP PHOSPHODIESTERASE PDEB-RELATED"/>
    <property type="match status" value="1"/>
</dbReference>
<dbReference type="AlphaFoldDB" id="A0A1M7ZS72"/>
<dbReference type="PANTHER" id="PTHR33121">
    <property type="entry name" value="CYCLIC DI-GMP PHOSPHODIESTERASE PDEF"/>
    <property type="match status" value="1"/>
</dbReference>
<reference evidence="2 3" key="1">
    <citation type="submission" date="2016-12" db="EMBL/GenBank/DDBJ databases">
        <authorList>
            <person name="Song W.-J."/>
            <person name="Kurnit D.M."/>
        </authorList>
    </citation>
    <scope>NUCLEOTIDE SEQUENCE [LARGE SCALE GENOMIC DNA]</scope>
    <source>
        <strain evidence="2 3">DSM 19599</strain>
    </source>
</reference>
<gene>
    <name evidence="2" type="ORF">SAMN02745172_04340</name>
</gene>
<accession>A0A1M7ZS72</accession>
<dbReference type="GO" id="GO:0071111">
    <property type="term" value="F:cyclic-guanylate-specific phosphodiesterase activity"/>
    <property type="evidence" value="ECO:0007669"/>
    <property type="project" value="InterPro"/>
</dbReference>
<dbReference type="InterPro" id="IPR035919">
    <property type="entry name" value="EAL_sf"/>
</dbReference>